<comment type="similarity">
    <text evidence="2 5">Belongs to the pseudouridine synthase TruB family. Type 1 subfamily.</text>
</comment>
<dbReference type="GO" id="GO:0031119">
    <property type="term" value="P:tRNA pseudouridine synthesis"/>
    <property type="evidence" value="ECO:0007669"/>
    <property type="project" value="UniProtKB-UniRule"/>
</dbReference>
<keyword evidence="3 5" id="KW-0819">tRNA processing</keyword>
<evidence type="ECO:0000256" key="4">
    <source>
        <dbReference type="ARBA" id="ARBA00023235"/>
    </source>
</evidence>
<dbReference type="Gene3D" id="3.30.2350.10">
    <property type="entry name" value="Pseudouridine synthase"/>
    <property type="match status" value="1"/>
</dbReference>
<sequence>MNGVLLINKPKGMTSHDVIYKVRRRLGTKRVGHTGTLDPDVTGLLVVVVGQATKLTEILQQREKGYEARVTLGVSTETEDASGTVTSTSTVDHVTVEAIDQVVQSFDGPYEQMVPLYSSVKVNGWKLYEYARNNLPVERPIKTVHIHSIERTSKVELNDEQLSFNIDVRCSKGTYIRTLAVDIGKKLGVDAHLSSLVRTMSCGFHIDDAVTLEEMSADDIIPIGTFLTDDPIVDLAEHEALLFKVRNGQKVSLQEVRDLVPHGASRVLFKNQGVPIGIYQLQDETYRTFKMFNL</sequence>
<protein>
    <recommendedName>
        <fullName evidence="5">tRNA pseudouridine synthase B</fullName>
        <ecNumber evidence="5">5.4.99.25</ecNumber>
    </recommendedName>
    <alternativeName>
        <fullName evidence="5">tRNA pseudouridine(55) synthase</fullName>
        <shortName evidence="5">Psi55 synthase</shortName>
    </alternativeName>
    <alternativeName>
        <fullName evidence="5">tRNA pseudouridylate synthase</fullName>
    </alternativeName>
    <alternativeName>
        <fullName evidence="5">tRNA-uridine isomerase</fullName>
    </alternativeName>
</protein>
<dbReference type="InterPro" id="IPR014780">
    <property type="entry name" value="tRNA_psdUridine_synth_TruB"/>
</dbReference>
<dbReference type="FunFam" id="3.30.2350.10:FF:000011">
    <property type="entry name" value="tRNA pseudouridine synthase B"/>
    <property type="match status" value="1"/>
</dbReference>
<gene>
    <name evidence="5" type="primary">truB</name>
    <name evidence="8" type="ORF">SAMN05192557_0196</name>
</gene>
<comment type="catalytic activity">
    <reaction evidence="1 5">
        <text>uridine(55) in tRNA = pseudouridine(55) in tRNA</text>
        <dbReference type="Rhea" id="RHEA:42532"/>
        <dbReference type="Rhea" id="RHEA-COMP:10101"/>
        <dbReference type="Rhea" id="RHEA-COMP:10102"/>
        <dbReference type="ChEBI" id="CHEBI:65314"/>
        <dbReference type="ChEBI" id="CHEBI:65315"/>
        <dbReference type="EC" id="5.4.99.25"/>
    </reaction>
</comment>
<proteinExistence type="inferred from homology"/>
<dbReference type="EC" id="5.4.99.25" evidence="5"/>
<dbReference type="PANTHER" id="PTHR13767:SF2">
    <property type="entry name" value="PSEUDOURIDYLATE SYNTHASE TRUB1"/>
    <property type="match status" value="1"/>
</dbReference>
<evidence type="ECO:0000313" key="9">
    <source>
        <dbReference type="Proteomes" id="UP000243605"/>
    </source>
</evidence>
<dbReference type="Pfam" id="PF16198">
    <property type="entry name" value="TruB_C_2"/>
    <property type="match status" value="1"/>
</dbReference>
<dbReference type="Proteomes" id="UP000243605">
    <property type="component" value="Unassembled WGS sequence"/>
</dbReference>
<dbReference type="Pfam" id="PF01509">
    <property type="entry name" value="TruB_N"/>
    <property type="match status" value="1"/>
</dbReference>
<comment type="function">
    <text evidence="5">Responsible for synthesis of pseudouridine from uracil-55 in the psi GC loop of transfer RNAs.</text>
</comment>
<evidence type="ECO:0000256" key="2">
    <source>
        <dbReference type="ARBA" id="ARBA00005642"/>
    </source>
</evidence>
<evidence type="ECO:0000259" key="6">
    <source>
        <dbReference type="Pfam" id="PF01509"/>
    </source>
</evidence>
<dbReference type="SUPFAM" id="SSF55120">
    <property type="entry name" value="Pseudouridine synthase"/>
    <property type="match status" value="1"/>
</dbReference>
<evidence type="ECO:0000256" key="3">
    <source>
        <dbReference type="ARBA" id="ARBA00022694"/>
    </source>
</evidence>
<evidence type="ECO:0000313" key="8">
    <source>
        <dbReference type="EMBL" id="SEV81911.1"/>
    </source>
</evidence>
<name>A0A662Z0F5_9STAP</name>
<evidence type="ECO:0000259" key="7">
    <source>
        <dbReference type="Pfam" id="PF16198"/>
    </source>
</evidence>
<dbReference type="NCBIfam" id="TIGR00431">
    <property type="entry name" value="TruB"/>
    <property type="match status" value="1"/>
</dbReference>
<evidence type="ECO:0000256" key="5">
    <source>
        <dbReference type="HAMAP-Rule" id="MF_01080"/>
    </source>
</evidence>
<dbReference type="InterPro" id="IPR002501">
    <property type="entry name" value="PsdUridine_synth_N"/>
</dbReference>
<accession>A0A662Z0F5</accession>
<keyword evidence="4 5" id="KW-0413">Isomerase</keyword>
<feature type="active site" description="Nucleophile" evidence="5">
    <location>
        <position position="38"/>
    </location>
</feature>
<dbReference type="EMBL" id="FOIT01000001">
    <property type="protein sequence ID" value="SEV81911.1"/>
    <property type="molecule type" value="Genomic_DNA"/>
</dbReference>
<dbReference type="GO" id="GO:1990481">
    <property type="term" value="P:mRNA pseudouridine synthesis"/>
    <property type="evidence" value="ECO:0007669"/>
    <property type="project" value="TreeGrafter"/>
</dbReference>
<dbReference type="RefSeq" id="WP_091472987.1">
    <property type="nucleotide sequence ID" value="NZ_FOIT01000001.1"/>
</dbReference>
<dbReference type="GO" id="GO:0003723">
    <property type="term" value="F:RNA binding"/>
    <property type="evidence" value="ECO:0007669"/>
    <property type="project" value="InterPro"/>
</dbReference>
<feature type="domain" description="Pseudouridine synthase II N-terminal" evidence="6">
    <location>
        <begin position="23"/>
        <end position="176"/>
    </location>
</feature>
<evidence type="ECO:0000256" key="1">
    <source>
        <dbReference type="ARBA" id="ARBA00000385"/>
    </source>
</evidence>
<dbReference type="OrthoDB" id="9802309at2"/>
<dbReference type="CDD" id="cd02573">
    <property type="entry name" value="PseudoU_synth_EcTruB"/>
    <property type="match status" value="1"/>
</dbReference>
<organism evidence="8 9">
    <name type="scientific">Aliicoccus persicus</name>
    <dbReference type="NCBI Taxonomy" id="930138"/>
    <lineage>
        <taxon>Bacteria</taxon>
        <taxon>Bacillati</taxon>
        <taxon>Bacillota</taxon>
        <taxon>Bacilli</taxon>
        <taxon>Bacillales</taxon>
        <taxon>Staphylococcaceae</taxon>
        <taxon>Aliicoccus</taxon>
    </lineage>
</organism>
<reference evidence="8" key="1">
    <citation type="submission" date="2016-10" db="EMBL/GenBank/DDBJ databases">
        <authorList>
            <person name="Varghese N."/>
            <person name="Submissions S."/>
        </authorList>
    </citation>
    <scope>NUCLEOTIDE SEQUENCE [LARGE SCALE GENOMIC DNA]</scope>
    <source>
        <strain evidence="8">IBRC-M10081</strain>
    </source>
</reference>
<dbReference type="AlphaFoldDB" id="A0A662Z0F5"/>
<keyword evidence="9" id="KW-1185">Reference proteome</keyword>
<feature type="domain" description="tRNA pseudouridylate synthase B C-terminal" evidence="7">
    <location>
        <begin position="177"/>
        <end position="217"/>
    </location>
</feature>
<dbReference type="PANTHER" id="PTHR13767">
    <property type="entry name" value="TRNA-PSEUDOURIDINE SYNTHASE"/>
    <property type="match status" value="1"/>
</dbReference>
<dbReference type="GO" id="GO:0160148">
    <property type="term" value="F:tRNA pseudouridine(55) synthase activity"/>
    <property type="evidence" value="ECO:0007669"/>
    <property type="project" value="UniProtKB-EC"/>
</dbReference>
<dbReference type="InterPro" id="IPR020103">
    <property type="entry name" value="PsdUridine_synth_cat_dom_sf"/>
</dbReference>
<dbReference type="HAMAP" id="MF_01080">
    <property type="entry name" value="TruB_bact"/>
    <property type="match status" value="1"/>
</dbReference>
<dbReference type="InterPro" id="IPR032819">
    <property type="entry name" value="TruB_C"/>
</dbReference>